<feature type="compositionally biased region" description="Basic and acidic residues" evidence="1">
    <location>
        <begin position="347"/>
        <end position="356"/>
    </location>
</feature>
<dbReference type="Proteomes" id="UP000298416">
    <property type="component" value="Unassembled WGS sequence"/>
</dbReference>
<feature type="compositionally biased region" description="Low complexity" evidence="1">
    <location>
        <begin position="262"/>
        <end position="281"/>
    </location>
</feature>
<dbReference type="AlphaFoldDB" id="A0A8X8X8M5"/>
<evidence type="ECO:0000256" key="1">
    <source>
        <dbReference type="SAM" id="MobiDB-lite"/>
    </source>
</evidence>
<feature type="region of interest" description="Disordered" evidence="1">
    <location>
        <begin position="828"/>
        <end position="878"/>
    </location>
</feature>
<dbReference type="PANTHER" id="PTHR31390:SF4">
    <property type="entry name" value="DUF3527 DOMAIN-CONTAINING PROTEIN"/>
    <property type="match status" value="1"/>
</dbReference>
<feature type="region of interest" description="Disordered" evidence="1">
    <location>
        <begin position="190"/>
        <end position="209"/>
    </location>
</feature>
<feature type="compositionally biased region" description="Polar residues" evidence="1">
    <location>
        <begin position="372"/>
        <end position="381"/>
    </location>
</feature>
<evidence type="ECO:0000313" key="2">
    <source>
        <dbReference type="EMBL" id="KAG6409905.1"/>
    </source>
</evidence>
<feature type="compositionally biased region" description="Polar residues" evidence="1">
    <location>
        <begin position="335"/>
        <end position="346"/>
    </location>
</feature>
<proteinExistence type="predicted"/>
<feature type="compositionally biased region" description="Basic and acidic residues" evidence="1">
    <location>
        <begin position="318"/>
        <end position="328"/>
    </location>
</feature>
<reference evidence="2" key="1">
    <citation type="submission" date="2018-01" db="EMBL/GenBank/DDBJ databases">
        <authorList>
            <person name="Mao J.F."/>
        </authorList>
    </citation>
    <scope>NUCLEOTIDE SEQUENCE</scope>
    <source>
        <strain evidence="2">Huo1</strain>
        <tissue evidence="2">Leaf</tissue>
    </source>
</reference>
<feature type="compositionally biased region" description="Low complexity" evidence="1">
    <location>
        <begin position="604"/>
        <end position="622"/>
    </location>
</feature>
<organism evidence="2">
    <name type="scientific">Salvia splendens</name>
    <name type="common">Scarlet sage</name>
    <dbReference type="NCBI Taxonomy" id="180675"/>
    <lineage>
        <taxon>Eukaryota</taxon>
        <taxon>Viridiplantae</taxon>
        <taxon>Streptophyta</taxon>
        <taxon>Embryophyta</taxon>
        <taxon>Tracheophyta</taxon>
        <taxon>Spermatophyta</taxon>
        <taxon>Magnoliopsida</taxon>
        <taxon>eudicotyledons</taxon>
        <taxon>Gunneridae</taxon>
        <taxon>Pentapetalae</taxon>
        <taxon>asterids</taxon>
        <taxon>lamiids</taxon>
        <taxon>Lamiales</taxon>
        <taxon>Lamiaceae</taxon>
        <taxon>Nepetoideae</taxon>
        <taxon>Mentheae</taxon>
        <taxon>Salviinae</taxon>
        <taxon>Salvia</taxon>
        <taxon>Salvia subgen. Calosphace</taxon>
        <taxon>core Calosphace</taxon>
    </lineage>
</organism>
<evidence type="ECO:0000313" key="3">
    <source>
        <dbReference type="Proteomes" id="UP000298416"/>
    </source>
</evidence>
<feature type="region of interest" description="Disordered" evidence="1">
    <location>
        <begin position="500"/>
        <end position="659"/>
    </location>
</feature>
<feature type="region of interest" description="Disordered" evidence="1">
    <location>
        <begin position="259"/>
        <end position="394"/>
    </location>
</feature>
<feature type="compositionally biased region" description="Basic and acidic residues" evidence="1">
    <location>
        <begin position="635"/>
        <end position="648"/>
    </location>
</feature>
<feature type="compositionally biased region" description="Polar residues" evidence="1">
    <location>
        <begin position="298"/>
        <end position="309"/>
    </location>
</feature>
<gene>
    <name evidence="2" type="ORF">SASPL_127947</name>
</gene>
<name>A0A8X8X8M5_SALSN</name>
<keyword evidence="3" id="KW-1185">Reference proteome</keyword>
<feature type="compositionally biased region" description="Polar residues" evidence="1">
    <location>
        <begin position="845"/>
        <end position="862"/>
    </location>
</feature>
<sequence length="1016" mass="111348">MTACWELSLVFSRVRLSSEFLTCISSLFLMQQGLVDQAISLNTLDRWLDLAISFNTLDQVIGLVTFPFSLRNSISDLSSKSSSVMWNWATYRDHDLFDLCGLCRLIASAHAQEEGGASSHLELCLFSPLPSASMHARTNMGFHSNCGESHDSKSSKVNIGLSPQMKQRKKLGSILNLEEYEDGLHPQAVKDAEKSKGFNQKKHGETKSCKSEEVVRYMSCLPSYLERGENPEKAFNIGVLEWSQLEKWQHNNADVFGINAKPSPSSTTSSSFIPSNVSSSRPSRDTTLSHHHRELIRPSTSTGVRSSGSELLVGRGGELPRRRNDSNDLLRLQQDLVQATQSSKQDSANRKKDSRSPDPSLPKVTKIRSRPSETASIISGSKGNGTLRKGEASKAKEQVAGSAISSLDFSGRCKTTPKSTNDPGQRYFDVCNQFDSSEGNRNRLLEENQFHAGPDAKVLHNDLRSENNRFYSVFSEQGKTRDSQVEKSFTEVRPLNSLSGEKQTIPFTQSVSVSPARRNNLEKTNSDSKPRNLAEDEILQMKVDGMESTKVRNPSPTRRFSFGISRIGKSSNSNSSDIPKQVITLPGSKATSTSACSVHSGDKSNANSRARSSPLRRLLEPLMKPKGVESCKFARSSERNPSARDRNLKSSGGQRESPSLISVKETVDINCFSKDDRSRCTRTNRASPMQAFLRIAVTNGIPLFTFTVDNCRDILAAKVKELSSKENMCGWIYTFFSFHETKKKHAQWINQGSKDNNLGVVSNIVAQMKVSDIVDTDATGTRHEKSSGKEFVLSAVGSREADQMADCLPCDELAAIVVKNPERVREQLTQSTGGLKDPFQRSIHRSSSGNESGSDGPFSTTVILPGGHHGVPSKGEPSTLIKRWKSGGSCDCGGWDLGCQLTVLAGSNKSTQRFSSIKSHHSSAVKLFSQEEGERPMVTLSPFKEGIFSIEFDSSLKLVQAFSIAIAVVHSGGSVLLSSSVVRETENSVSKITDRAQVEVAAKHASNPPVSPVARV</sequence>
<reference evidence="2" key="2">
    <citation type="submission" date="2020-08" db="EMBL/GenBank/DDBJ databases">
        <title>Plant Genome Project.</title>
        <authorList>
            <person name="Zhang R.-G."/>
        </authorList>
    </citation>
    <scope>NUCLEOTIDE SEQUENCE</scope>
    <source>
        <strain evidence="2">Huo1</strain>
        <tissue evidence="2">Leaf</tissue>
    </source>
</reference>
<feature type="compositionally biased region" description="Polar residues" evidence="1">
    <location>
        <begin position="649"/>
        <end position="659"/>
    </location>
</feature>
<dbReference type="EMBL" id="PNBA02000010">
    <property type="protein sequence ID" value="KAG6409905.1"/>
    <property type="molecule type" value="Genomic_DNA"/>
</dbReference>
<dbReference type="PANTHER" id="PTHR31390">
    <property type="entry name" value="EXPRESSED PROTEIN"/>
    <property type="match status" value="1"/>
</dbReference>
<accession>A0A8X8X8M5</accession>
<dbReference type="InterPro" id="IPR021916">
    <property type="entry name" value="DUF3527"/>
</dbReference>
<comment type="caution">
    <text evidence="2">The sequence shown here is derived from an EMBL/GenBank/DDBJ whole genome shotgun (WGS) entry which is preliminary data.</text>
</comment>
<protein>
    <submittedName>
        <fullName evidence="2">Uncharacterized protein</fullName>
    </submittedName>
</protein>
<feature type="compositionally biased region" description="Polar residues" evidence="1">
    <location>
        <begin position="500"/>
        <end position="513"/>
    </location>
</feature>
<dbReference type="Pfam" id="PF12043">
    <property type="entry name" value="DUF3527"/>
    <property type="match status" value="2"/>
</dbReference>
<feature type="compositionally biased region" description="Basic and acidic residues" evidence="1">
    <location>
        <begin position="519"/>
        <end position="534"/>
    </location>
</feature>